<gene>
    <name evidence="8" type="ORF">CVV68_05990</name>
</gene>
<reference evidence="8 9" key="1">
    <citation type="submission" date="2018-05" db="EMBL/GenBank/DDBJ databases">
        <title>Genetic diversity of glacier-inhabiting Cryobacterium bacteria in China and description of Cryobacterium mengkeensis sp. nov. and Arthrobacter glacialis sp. nov.</title>
        <authorList>
            <person name="Liu Q."/>
            <person name="Xin Y.-H."/>
        </authorList>
    </citation>
    <scope>NUCLEOTIDE SEQUENCE [LARGE SCALE GENOMIC DNA]</scope>
    <source>
        <strain evidence="8 9">LI2</strain>
    </source>
</reference>
<accession>A0A2V5LEV2</accession>
<organism evidence="8 9">
    <name type="scientific">Arthrobacter livingstonensis</name>
    <dbReference type="NCBI Taxonomy" id="670078"/>
    <lineage>
        <taxon>Bacteria</taxon>
        <taxon>Bacillati</taxon>
        <taxon>Actinomycetota</taxon>
        <taxon>Actinomycetes</taxon>
        <taxon>Micrococcales</taxon>
        <taxon>Micrococcaceae</taxon>
        <taxon>Arthrobacter</taxon>
    </lineage>
</organism>
<feature type="transmembrane region" description="Helical" evidence="7">
    <location>
        <begin position="148"/>
        <end position="171"/>
    </location>
</feature>
<feature type="transmembrane region" description="Helical" evidence="7">
    <location>
        <begin position="361"/>
        <end position="379"/>
    </location>
</feature>
<evidence type="ECO:0000313" key="9">
    <source>
        <dbReference type="Proteomes" id="UP000247832"/>
    </source>
</evidence>
<keyword evidence="6 7" id="KW-0472">Membrane</keyword>
<evidence type="ECO:0000313" key="8">
    <source>
        <dbReference type="EMBL" id="PYI68363.1"/>
    </source>
</evidence>
<evidence type="ECO:0000256" key="4">
    <source>
        <dbReference type="ARBA" id="ARBA00022692"/>
    </source>
</evidence>
<evidence type="ECO:0000256" key="1">
    <source>
        <dbReference type="ARBA" id="ARBA00004651"/>
    </source>
</evidence>
<dbReference type="PANTHER" id="PTHR30250:SF10">
    <property type="entry name" value="LIPOPOLYSACCHARIDE BIOSYNTHESIS PROTEIN WZXC"/>
    <property type="match status" value="1"/>
</dbReference>
<evidence type="ECO:0008006" key="10">
    <source>
        <dbReference type="Google" id="ProtNLM"/>
    </source>
</evidence>
<feature type="transmembrane region" description="Helical" evidence="7">
    <location>
        <begin position="440"/>
        <end position="459"/>
    </location>
</feature>
<keyword evidence="3" id="KW-1003">Cell membrane</keyword>
<sequence length="503" mass="53260">MNRKPAPSVPTVKNALAWSSVSNLVMRLGTLSMGIVLARILSPEEFGVYAVALTVQTALMTLADFGMSADLIRCEDPEKRAPTVATLGLITGLTFAASMAVSSRAVANSLASPEAVDVIFILSFTLLLSGVGIVPFAKLQRNLEQKKLFLVSMVDFVVNTVSTLVLLNLGMGVISLAYSRILAQSCALVLQYVLARQKVKFGIDRSLVGPVLRFGIPVAAANLLSWSLLSVDNVVIAHWAGPLALGFYVLAFNISNWPMSALGQVIRSVTLPVFSRSSASRDSDNLATALALTWGIGLPAGLFLAVLAKPLIVFVYGEKWGTAGPVLAALGLFGALRLLFDVVASFLLARGKSGQVLTVQIVWFAALIPTMIVGTHSYGIVGGGWAHVAIGIFVVLPAYLIALRSVRVRYAVLWGAIWPPLLAAFPAGLAGYFVAGMFHYPVVSLIVGGLAGGGLYALLIGRWFLKIANATAEAGRIQEILVPDVADSSESLVERKADLDVSQ</sequence>
<evidence type="ECO:0000256" key="3">
    <source>
        <dbReference type="ARBA" id="ARBA00022475"/>
    </source>
</evidence>
<evidence type="ECO:0000256" key="5">
    <source>
        <dbReference type="ARBA" id="ARBA00022989"/>
    </source>
</evidence>
<comment type="similarity">
    <text evidence="2">Belongs to the polysaccharide synthase family.</text>
</comment>
<feature type="transmembrane region" description="Helical" evidence="7">
    <location>
        <begin position="84"/>
        <end position="106"/>
    </location>
</feature>
<dbReference type="InterPro" id="IPR050833">
    <property type="entry name" value="Poly_Biosynth_Transport"/>
</dbReference>
<dbReference type="PANTHER" id="PTHR30250">
    <property type="entry name" value="PST FAMILY PREDICTED COLANIC ACID TRANSPORTER"/>
    <property type="match status" value="1"/>
</dbReference>
<keyword evidence="5 7" id="KW-1133">Transmembrane helix</keyword>
<feature type="transmembrane region" description="Helical" evidence="7">
    <location>
        <begin position="21"/>
        <end position="41"/>
    </location>
</feature>
<keyword evidence="9" id="KW-1185">Reference proteome</keyword>
<proteinExistence type="inferred from homology"/>
<evidence type="ECO:0000256" key="7">
    <source>
        <dbReference type="SAM" id="Phobius"/>
    </source>
</evidence>
<feature type="transmembrane region" description="Helical" evidence="7">
    <location>
        <begin position="207"/>
        <end position="229"/>
    </location>
</feature>
<dbReference type="EMBL" id="QJVD01000005">
    <property type="protein sequence ID" value="PYI68363.1"/>
    <property type="molecule type" value="Genomic_DNA"/>
</dbReference>
<name>A0A2V5LEV2_9MICC</name>
<comment type="subcellular location">
    <subcellularLocation>
        <location evidence="1">Cell membrane</location>
        <topology evidence="1">Multi-pass membrane protein</topology>
    </subcellularLocation>
</comment>
<dbReference type="RefSeq" id="WP_110500106.1">
    <property type="nucleotide sequence ID" value="NZ_QJVD01000005.1"/>
</dbReference>
<evidence type="ECO:0000256" key="6">
    <source>
        <dbReference type="ARBA" id="ARBA00023136"/>
    </source>
</evidence>
<feature type="transmembrane region" description="Helical" evidence="7">
    <location>
        <begin position="385"/>
        <end position="403"/>
    </location>
</feature>
<feature type="transmembrane region" description="Helical" evidence="7">
    <location>
        <begin position="47"/>
        <end position="72"/>
    </location>
</feature>
<feature type="transmembrane region" description="Helical" evidence="7">
    <location>
        <begin position="327"/>
        <end position="349"/>
    </location>
</feature>
<dbReference type="AlphaFoldDB" id="A0A2V5LEV2"/>
<feature type="transmembrane region" description="Helical" evidence="7">
    <location>
        <begin position="118"/>
        <end position="136"/>
    </location>
</feature>
<dbReference type="GO" id="GO:0005886">
    <property type="term" value="C:plasma membrane"/>
    <property type="evidence" value="ECO:0007669"/>
    <property type="project" value="UniProtKB-SubCell"/>
</dbReference>
<feature type="transmembrane region" description="Helical" evidence="7">
    <location>
        <begin position="177"/>
        <end position="195"/>
    </location>
</feature>
<feature type="transmembrane region" description="Helical" evidence="7">
    <location>
        <begin position="286"/>
        <end position="307"/>
    </location>
</feature>
<dbReference type="OrthoDB" id="9770347at2"/>
<feature type="transmembrane region" description="Helical" evidence="7">
    <location>
        <begin position="235"/>
        <end position="254"/>
    </location>
</feature>
<protein>
    <recommendedName>
        <fullName evidence="10">Polysaccharide biosynthesis protein</fullName>
    </recommendedName>
</protein>
<comment type="caution">
    <text evidence="8">The sequence shown here is derived from an EMBL/GenBank/DDBJ whole genome shotgun (WGS) entry which is preliminary data.</text>
</comment>
<dbReference type="Proteomes" id="UP000247832">
    <property type="component" value="Unassembled WGS sequence"/>
</dbReference>
<dbReference type="Pfam" id="PF13440">
    <property type="entry name" value="Polysacc_synt_3"/>
    <property type="match status" value="1"/>
</dbReference>
<feature type="transmembrane region" description="Helical" evidence="7">
    <location>
        <begin position="410"/>
        <end position="434"/>
    </location>
</feature>
<evidence type="ECO:0000256" key="2">
    <source>
        <dbReference type="ARBA" id="ARBA00007430"/>
    </source>
</evidence>
<keyword evidence="4 7" id="KW-0812">Transmembrane</keyword>